<keyword evidence="1" id="KW-1133">Transmembrane helix</keyword>
<keyword evidence="1" id="KW-0812">Transmembrane</keyword>
<dbReference type="HOGENOM" id="CLU_2329610_0_0_10"/>
<protein>
    <submittedName>
        <fullName evidence="2">Uncharacterized protein</fullName>
    </submittedName>
</protein>
<dbReference type="KEGG" id="fte:Fluta_2110"/>
<sequence>MKYDILILSVSFLLMGLNLLTFYFKLRKNSDLFYLVSICSIVWSFIFGFLYGFPLDEGVVPENQIALYERGRAVVFGLFLLNAVLLSLMILKYYRIKR</sequence>
<name>F2I9D9_FLUTR</name>
<feature type="transmembrane region" description="Helical" evidence="1">
    <location>
        <begin position="32"/>
        <end position="53"/>
    </location>
</feature>
<gene>
    <name evidence="2" type="ordered locus">Fluta_2110</name>
</gene>
<keyword evidence="1" id="KW-0472">Membrane</keyword>
<reference evidence="3" key="2">
    <citation type="submission" date="2011-02" db="EMBL/GenBank/DDBJ databases">
        <title>The complete genome of Fluviicola taffensis DSM 16823.</title>
        <authorList>
            <consortium name="US DOE Joint Genome Institute (JGI-PGF)"/>
            <person name="Lucas S."/>
            <person name="Copeland A."/>
            <person name="Lapidus A."/>
            <person name="Bruce D."/>
            <person name="Goodwin L."/>
            <person name="Pitluck S."/>
            <person name="Kyrpides N."/>
            <person name="Mavromatis K."/>
            <person name="Ivanova N."/>
            <person name="Mikhailova N."/>
            <person name="Pagani I."/>
            <person name="Chertkov O."/>
            <person name="Detter J.C."/>
            <person name="Han C."/>
            <person name="Tapia R."/>
            <person name="Land M."/>
            <person name="Hauser L."/>
            <person name="Markowitz V."/>
            <person name="Cheng J.-F."/>
            <person name="Hugenholtz P."/>
            <person name="Woyke T."/>
            <person name="Wu D."/>
            <person name="Tindall B."/>
            <person name="Pomrenke H.G."/>
            <person name="Brambilla E."/>
            <person name="Klenk H.-P."/>
            <person name="Eisen J.A."/>
        </authorList>
    </citation>
    <scope>NUCLEOTIDE SEQUENCE [LARGE SCALE GENOMIC DNA]</scope>
    <source>
        <strain evidence="3">DSM 16823 / RW262 / RW262</strain>
    </source>
</reference>
<dbReference type="STRING" id="755732.Fluta_2110"/>
<dbReference type="Proteomes" id="UP000007463">
    <property type="component" value="Chromosome"/>
</dbReference>
<keyword evidence="3" id="KW-1185">Reference proteome</keyword>
<dbReference type="EMBL" id="CP002542">
    <property type="protein sequence ID" value="AEA44096.1"/>
    <property type="molecule type" value="Genomic_DNA"/>
</dbReference>
<reference evidence="2 3" key="1">
    <citation type="journal article" date="2011" name="Stand. Genomic Sci.">
        <title>Complete genome sequence of the gliding freshwater bacterium Fluviicola taffensis type strain (RW262).</title>
        <authorList>
            <person name="Woyke T."/>
            <person name="Chertkov O."/>
            <person name="Lapidus A."/>
            <person name="Nolan M."/>
            <person name="Lucas S."/>
            <person name="Del Rio T.G."/>
            <person name="Tice H."/>
            <person name="Cheng J.F."/>
            <person name="Tapia R."/>
            <person name="Han C."/>
            <person name="Goodwin L."/>
            <person name="Pitluck S."/>
            <person name="Liolios K."/>
            <person name="Pagani I."/>
            <person name="Ivanova N."/>
            <person name="Huntemann M."/>
            <person name="Mavromatis K."/>
            <person name="Mikhailova N."/>
            <person name="Pati A."/>
            <person name="Chen A."/>
            <person name="Palaniappan K."/>
            <person name="Land M."/>
            <person name="Hauser L."/>
            <person name="Brambilla E.M."/>
            <person name="Rohde M."/>
            <person name="Mwirichia R."/>
            <person name="Sikorski J."/>
            <person name="Tindall B.J."/>
            <person name="Goker M."/>
            <person name="Bristow J."/>
            <person name="Eisen J.A."/>
            <person name="Markowitz V."/>
            <person name="Hugenholtz P."/>
            <person name="Klenk H.P."/>
            <person name="Kyrpides N.C."/>
        </authorList>
    </citation>
    <scope>NUCLEOTIDE SEQUENCE [LARGE SCALE GENOMIC DNA]</scope>
    <source>
        <strain evidence="3">DSM 16823 / RW262 / RW262</strain>
    </source>
</reference>
<dbReference type="AlphaFoldDB" id="F2I9D9"/>
<feature type="transmembrane region" description="Helical" evidence="1">
    <location>
        <begin position="73"/>
        <end position="94"/>
    </location>
</feature>
<feature type="transmembrane region" description="Helical" evidence="1">
    <location>
        <begin position="6"/>
        <end position="25"/>
    </location>
</feature>
<evidence type="ECO:0000256" key="1">
    <source>
        <dbReference type="SAM" id="Phobius"/>
    </source>
</evidence>
<organism evidence="2 3">
    <name type="scientific">Fluviicola taffensis (strain DSM 16823 / NCIMB 13979 / RW262)</name>
    <dbReference type="NCBI Taxonomy" id="755732"/>
    <lineage>
        <taxon>Bacteria</taxon>
        <taxon>Pseudomonadati</taxon>
        <taxon>Bacteroidota</taxon>
        <taxon>Flavobacteriia</taxon>
        <taxon>Flavobacteriales</taxon>
        <taxon>Crocinitomicaceae</taxon>
        <taxon>Fluviicola</taxon>
    </lineage>
</organism>
<accession>F2I9D9</accession>
<proteinExistence type="predicted"/>
<evidence type="ECO:0000313" key="3">
    <source>
        <dbReference type="Proteomes" id="UP000007463"/>
    </source>
</evidence>
<evidence type="ECO:0000313" key="2">
    <source>
        <dbReference type="EMBL" id="AEA44096.1"/>
    </source>
</evidence>
<dbReference type="RefSeq" id="WP_013686866.1">
    <property type="nucleotide sequence ID" value="NC_015321.1"/>
</dbReference>